<evidence type="ECO:0000313" key="1">
    <source>
        <dbReference type="EMBL" id="CAF2831095.1"/>
    </source>
</evidence>
<accession>A0A7R8CIJ3</accession>
<keyword evidence="2" id="KW-1185">Reference proteome</keyword>
<dbReference type="Proteomes" id="UP000675881">
    <property type="component" value="Chromosome 13"/>
</dbReference>
<name>A0A7R8CIJ3_LEPSM</name>
<gene>
    <name evidence="1" type="ORF">LSAA_3910</name>
</gene>
<organism evidence="1 2">
    <name type="scientific">Lepeophtheirus salmonis</name>
    <name type="common">Salmon louse</name>
    <name type="synonym">Caligus salmonis</name>
    <dbReference type="NCBI Taxonomy" id="72036"/>
    <lineage>
        <taxon>Eukaryota</taxon>
        <taxon>Metazoa</taxon>
        <taxon>Ecdysozoa</taxon>
        <taxon>Arthropoda</taxon>
        <taxon>Crustacea</taxon>
        <taxon>Multicrustacea</taxon>
        <taxon>Hexanauplia</taxon>
        <taxon>Copepoda</taxon>
        <taxon>Siphonostomatoida</taxon>
        <taxon>Caligidae</taxon>
        <taxon>Lepeophtheirus</taxon>
    </lineage>
</organism>
<reference evidence="1" key="1">
    <citation type="submission" date="2021-02" db="EMBL/GenBank/DDBJ databases">
        <authorList>
            <person name="Bekaert M."/>
        </authorList>
    </citation>
    <scope>NUCLEOTIDE SEQUENCE</scope>
    <source>
        <strain evidence="1">IoA-00</strain>
    </source>
</reference>
<proteinExistence type="predicted"/>
<sequence length="292" mass="32951">MIDSFKAHVQARLSEIQDTYSPECLFRFVSGNQNPVDALTKLITVNDLKIWHQGPSFLYSEDWPEDPQKKLCECSILNRPAMVQQMGQLPGIRMAKEQSPFECTSVDLFDLFGTLSALEVEIRIDEEKVNIDLLLLFSRLLVLIEIEGDIRSYSQYELTALPTSLFHNSMMHKSSKAKLGYALRKDITASTYKADQSFHVLDGEILKNEQNKSQFISFLSNKLRREGHDVRNSLGDADTQIVAAALEYAKDSNKDIVVFMKAAVTSKRHKVSSTVSCSNQKLSLFANPPADH</sequence>
<dbReference type="AlphaFoldDB" id="A0A7R8CIJ3"/>
<protein>
    <submittedName>
        <fullName evidence="1">(salmon louse) hypothetical protein</fullName>
    </submittedName>
</protein>
<evidence type="ECO:0000313" key="2">
    <source>
        <dbReference type="Proteomes" id="UP000675881"/>
    </source>
</evidence>
<dbReference type="EMBL" id="HG994592">
    <property type="protein sequence ID" value="CAF2831095.1"/>
    <property type="molecule type" value="Genomic_DNA"/>
</dbReference>